<dbReference type="STRING" id="1411621.AUC43_09115"/>
<dbReference type="NCBIfam" id="TIGR01493">
    <property type="entry name" value="HAD-SF-IA-v2"/>
    <property type="match status" value="1"/>
</dbReference>
<dbReference type="InterPro" id="IPR006328">
    <property type="entry name" value="2-HAD"/>
</dbReference>
<dbReference type="Pfam" id="PF00702">
    <property type="entry name" value="Hydrolase"/>
    <property type="match status" value="1"/>
</dbReference>
<organism evidence="3 4">
    <name type="scientific">Hymenobacter sedentarius</name>
    <dbReference type="NCBI Taxonomy" id="1411621"/>
    <lineage>
        <taxon>Bacteria</taxon>
        <taxon>Pseudomonadati</taxon>
        <taxon>Bacteroidota</taxon>
        <taxon>Cytophagia</taxon>
        <taxon>Cytophagales</taxon>
        <taxon>Hymenobacteraceae</taxon>
        <taxon>Hymenobacter</taxon>
    </lineage>
</organism>
<name>A0A0U4CA88_9BACT</name>
<dbReference type="NCBIfam" id="TIGR01428">
    <property type="entry name" value="HAD_type_II"/>
    <property type="match status" value="1"/>
</dbReference>
<dbReference type="Gene3D" id="1.10.150.240">
    <property type="entry name" value="Putative phosphatase, domain 2"/>
    <property type="match status" value="1"/>
</dbReference>
<evidence type="ECO:0000313" key="4">
    <source>
        <dbReference type="Proteomes" id="UP000059542"/>
    </source>
</evidence>
<dbReference type="Proteomes" id="UP000059542">
    <property type="component" value="Chromosome"/>
</dbReference>
<dbReference type="GO" id="GO:0019120">
    <property type="term" value="F:hydrolase activity, acting on acid halide bonds, in C-halide compounds"/>
    <property type="evidence" value="ECO:0007669"/>
    <property type="project" value="InterPro"/>
</dbReference>
<dbReference type="SFLD" id="SFLDS00003">
    <property type="entry name" value="Haloacid_Dehalogenase"/>
    <property type="match status" value="1"/>
</dbReference>
<accession>A0A0U4CA88</accession>
<dbReference type="OrthoDB" id="264363at2"/>
<dbReference type="SFLD" id="SFLDG01129">
    <property type="entry name" value="C1.5:_HAD__Beta-PGM__Phosphata"/>
    <property type="match status" value="1"/>
</dbReference>
<evidence type="ECO:0008006" key="5">
    <source>
        <dbReference type="Google" id="ProtNLM"/>
    </source>
</evidence>
<dbReference type="PANTHER" id="PTHR43316">
    <property type="entry name" value="HYDROLASE, HALOACID DELAHOGENASE-RELATED"/>
    <property type="match status" value="1"/>
</dbReference>
<dbReference type="CDD" id="cd02588">
    <property type="entry name" value="HAD_L2-DEX"/>
    <property type="match status" value="1"/>
</dbReference>
<evidence type="ECO:0000256" key="1">
    <source>
        <dbReference type="ARBA" id="ARBA00008106"/>
    </source>
</evidence>
<dbReference type="AlphaFoldDB" id="A0A0U4CA88"/>
<gene>
    <name evidence="3" type="ORF">AUC43_09115</name>
</gene>
<evidence type="ECO:0000313" key="3">
    <source>
        <dbReference type="EMBL" id="ALW87288.1"/>
    </source>
</evidence>
<keyword evidence="2" id="KW-0378">Hydrolase</keyword>
<proteinExistence type="inferred from homology"/>
<dbReference type="InterPro" id="IPR036412">
    <property type="entry name" value="HAD-like_sf"/>
</dbReference>
<dbReference type="InterPro" id="IPR023214">
    <property type="entry name" value="HAD_sf"/>
</dbReference>
<sequence length="228" mass="24828">MAAFAPARPQLLIFDVNETLLDLSELQQAVNQEFRSAFAFQQWFALLLQYSLVDTVTGHYHDFPAIGAAGFDMLAQALGQSARPAARKQELLRLLAELPPHPDVIPGLTALQHAGFRMVTLTNSPGPTLQQQMAYAQLTPFFEQLMSIDPQKHYKPHPDTYTAACRQLRVAPADTMLLAAHGWDVAGARHAGLQAAFIARPGQAQYPLAPVPSLVGPTLEAVAKQLLG</sequence>
<protein>
    <recommendedName>
        <fullName evidence="5">Haloacid dehalogenase</fullName>
    </recommendedName>
</protein>
<dbReference type="SUPFAM" id="SSF56784">
    <property type="entry name" value="HAD-like"/>
    <property type="match status" value="1"/>
</dbReference>
<dbReference type="EMBL" id="CP013909">
    <property type="protein sequence ID" value="ALW87288.1"/>
    <property type="molecule type" value="Genomic_DNA"/>
</dbReference>
<evidence type="ECO:0000256" key="2">
    <source>
        <dbReference type="ARBA" id="ARBA00022801"/>
    </source>
</evidence>
<dbReference type="InterPro" id="IPR023198">
    <property type="entry name" value="PGP-like_dom2"/>
</dbReference>
<comment type="similarity">
    <text evidence="1">Belongs to the HAD-like hydrolase superfamily. S-2-haloalkanoic acid dehalogenase family.</text>
</comment>
<dbReference type="PANTHER" id="PTHR43316:SF3">
    <property type="entry name" value="HALOACID DEHALOGENASE, TYPE II (AFU_ORTHOLOGUE AFUA_2G07750)-RELATED"/>
    <property type="match status" value="1"/>
</dbReference>
<dbReference type="KEGG" id="hyg:AUC43_09115"/>
<dbReference type="Gene3D" id="3.40.50.1000">
    <property type="entry name" value="HAD superfamily/HAD-like"/>
    <property type="match status" value="1"/>
</dbReference>
<keyword evidence="4" id="KW-1185">Reference proteome</keyword>
<dbReference type="InterPro" id="IPR051540">
    <property type="entry name" value="S-2-haloacid_dehalogenase"/>
</dbReference>
<reference evidence="3 4" key="1">
    <citation type="submission" date="2015-12" db="EMBL/GenBank/DDBJ databases">
        <authorList>
            <person name="Shamseldin A."/>
            <person name="Moawad H."/>
            <person name="Abd El-Rahim W.M."/>
            <person name="Sadowsky M.J."/>
        </authorList>
    </citation>
    <scope>NUCLEOTIDE SEQUENCE [LARGE SCALE GENOMIC DNA]</scope>
    <source>
        <strain evidence="3 4">DG5B</strain>
    </source>
</reference>
<dbReference type="InterPro" id="IPR006439">
    <property type="entry name" value="HAD-SF_hydro_IA"/>
</dbReference>